<proteinExistence type="inferred from homology"/>
<dbReference type="AlphaFoldDB" id="A0A078MTT7"/>
<feature type="transmembrane region" description="Helical" evidence="6">
    <location>
        <begin position="98"/>
        <end position="116"/>
    </location>
</feature>
<keyword evidence="5 6" id="KW-0472">Membrane</keyword>
<comment type="similarity">
    <text evidence="2 6">Belongs to the 4-toluene sulfonate uptake permease (TSUP) (TC 2.A.102) family.</text>
</comment>
<feature type="region of interest" description="Disordered" evidence="7">
    <location>
        <begin position="443"/>
        <end position="464"/>
    </location>
</feature>
<feature type="region of interest" description="Disordered" evidence="7">
    <location>
        <begin position="357"/>
        <end position="380"/>
    </location>
</feature>
<evidence type="ECO:0000256" key="3">
    <source>
        <dbReference type="ARBA" id="ARBA00022692"/>
    </source>
</evidence>
<dbReference type="InterPro" id="IPR002781">
    <property type="entry name" value="TM_pro_TauE-like"/>
</dbReference>
<feature type="transmembrane region" description="Helical" evidence="6">
    <location>
        <begin position="172"/>
        <end position="193"/>
    </location>
</feature>
<feature type="compositionally biased region" description="Pro residues" evidence="7">
    <location>
        <begin position="446"/>
        <end position="457"/>
    </location>
</feature>
<feature type="transmembrane region" description="Helical" evidence="6">
    <location>
        <begin position="6"/>
        <end position="37"/>
    </location>
</feature>
<organism evidence="8">
    <name type="scientific">Arthrobacter saudimassiliensis</name>
    <dbReference type="NCBI Taxonomy" id="1461584"/>
    <lineage>
        <taxon>Bacteria</taxon>
        <taxon>Bacillati</taxon>
        <taxon>Actinomycetota</taxon>
        <taxon>Actinomycetes</taxon>
        <taxon>Micrococcales</taxon>
        <taxon>Micrococcaceae</taxon>
        <taxon>Arthrobacter</taxon>
    </lineage>
</organism>
<dbReference type="PANTHER" id="PTHR43701">
    <property type="entry name" value="MEMBRANE TRANSPORTER PROTEIN MJ0441-RELATED"/>
    <property type="match status" value="1"/>
</dbReference>
<feature type="transmembrane region" description="Helical" evidence="6">
    <location>
        <begin position="70"/>
        <end position="91"/>
    </location>
</feature>
<feature type="transmembrane region" description="Helical" evidence="6">
    <location>
        <begin position="231"/>
        <end position="252"/>
    </location>
</feature>
<feature type="compositionally biased region" description="Basic and acidic residues" evidence="7">
    <location>
        <begin position="362"/>
        <end position="373"/>
    </location>
</feature>
<evidence type="ECO:0000256" key="1">
    <source>
        <dbReference type="ARBA" id="ARBA00004141"/>
    </source>
</evidence>
<protein>
    <recommendedName>
        <fullName evidence="6">Probable membrane transporter protein</fullName>
    </recommendedName>
</protein>
<dbReference type="GO" id="GO:0005886">
    <property type="term" value="C:plasma membrane"/>
    <property type="evidence" value="ECO:0007669"/>
    <property type="project" value="UniProtKB-SubCell"/>
</dbReference>
<evidence type="ECO:0000313" key="8">
    <source>
        <dbReference type="EMBL" id="CEA09760.1"/>
    </source>
</evidence>
<name>A0A078MTT7_9MICC</name>
<dbReference type="PATRIC" id="fig|1461584.3.peg.3106"/>
<feature type="transmembrane region" description="Helical" evidence="6">
    <location>
        <begin position="136"/>
        <end position="165"/>
    </location>
</feature>
<keyword evidence="6" id="KW-1003">Cell membrane</keyword>
<keyword evidence="4 6" id="KW-1133">Transmembrane helix</keyword>
<evidence type="ECO:0000256" key="4">
    <source>
        <dbReference type="ARBA" id="ARBA00022989"/>
    </source>
</evidence>
<comment type="subcellular location">
    <subcellularLocation>
        <location evidence="6">Cell membrane</location>
        <topology evidence="6">Multi-pass membrane protein</topology>
    </subcellularLocation>
    <subcellularLocation>
        <location evidence="1">Membrane</location>
        <topology evidence="1">Multi-pass membrane protein</topology>
    </subcellularLocation>
</comment>
<dbReference type="EMBL" id="LN483072">
    <property type="protein sequence ID" value="CEA09760.1"/>
    <property type="molecule type" value="Genomic_DNA"/>
</dbReference>
<feature type="compositionally biased region" description="Low complexity" evidence="7">
    <location>
        <begin position="261"/>
        <end position="270"/>
    </location>
</feature>
<keyword evidence="3 6" id="KW-0812">Transmembrane</keyword>
<reference evidence="8" key="1">
    <citation type="submission" date="2014-07" db="EMBL/GenBank/DDBJ databases">
        <authorList>
            <person name="Urmite Genomes Urmite Genomes"/>
        </authorList>
    </citation>
    <scope>NUCLEOTIDE SEQUENCE</scope>
    <source>
        <strain evidence="8">11W110_air</strain>
    </source>
</reference>
<feature type="transmembrane region" description="Helical" evidence="6">
    <location>
        <begin position="199"/>
        <end position="219"/>
    </location>
</feature>
<feature type="region of interest" description="Disordered" evidence="7">
    <location>
        <begin position="261"/>
        <end position="284"/>
    </location>
</feature>
<dbReference type="Pfam" id="PF01925">
    <property type="entry name" value="TauE"/>
    <property type="match status" value="1"/>
</dbReference>
<gene>
    <name evidence="8" type="ORF">BN1051_03133</name>
</gene>
<evidence type="ECO:0000256" key="5">
    <source>
        <dbReference type="ARBA" id="ARBA00023136"/>
    </source>
</evidence>
<evidence type="ECO:0000256" key="7">
    <source>
        <dbReference type="SAM" id="MobiDB-lite"/>
    </source>
</evidence>
<dbReference type="PANTHER" id="PTHR43701:SF2">
    <property type="entry name" value="MEMBRANE TRANSPORTER PROTEIN YJNA-RELATED"/>
    <property type="match status" value="1"/>
</dbReference>
<dbReference type="InterPro" id="IPR051598">
    <property type="entry name" value="TSUP/Inactive_protease-like"/>
</dbReference>
<sequence>MGMLLLAVAVGLVVGAVVGLVGAGGAIIAVPALVHLVGLPPHQAVPTSLIVVGLSALAAVLPRARTAVDWPLALIVGLAGFPASWAGAWLGRRLDPDVLMLMFAAVMVLAGLRMALAPAGDAAPPVSGSRRTVLGLAVGLAVGFLTGLLGVGGGFLIIPALTLILHLPARRAVGTSLAVIVMNSASGFAAHVPGLALDWRLTALFAGTAVLSSLAATGLAARLDDRVVARAFAAVIFAVAAWVGVTAAAGLASGAAAGPVPDDDAAGTGPVSVGPQRETQGEAPPLTATLAASRLDAGELKIQMTVRNRTGEALVLRSAVLRSVRLAAPAAWTSPRPEGSRLPADGSLSLPIRLDAPNCGRTADEPDPARPDGDGGEPADVELILADGTGRNVRADDVFGDLAELQDAACLRLAADAVAVLSPDPLLEVAPDRRSAVVRVRSMPPAGAPVPGAPPDAGPSGAADSGLTLRQVEETTLLREDPARPWPDGVPIPADRPEVFELGVLPARCDAHALAEDKLGTRIPVQLEVGGRSGTVRLEPAPEFTAAVYAFVREACALRDQCR</sequence>
<evidence type="ECO:0000256" key="2">
    <source>
        <dbReference type="ARBA" id="ARBA00009142"/>
    </source>
</evidence>
<accession>A0A078MTT7</accession>
<evidence type="ECO:0000256" key="6">
    <source>
        <dbReference type="RuleBase" id="RU363041"/>
    </source>
</evidence>